<organism evidence="2 3">
    <name type="scientific">Cupriavidus oxalaticus</name>
    <dbReference type="NCBI Taxonomy" id="96344"/>
    <lineage>
        <taxon>Bacteria</taxon>
        <taxon>Pseudomonadati</taxon>
        <taxon>Pseudomonadota</taxon>
        <taxon>Betaproteobacteria</taxon>
        <taxon>Burkholderiales</taxon>
        <taxon>Burkholderiaceae</taxon>
        <taxon>Cupriavidus</taxon>
    </lineage>
</organism>
<dbReference type="Gene3D" id="3.40.190.10">
    <property type="entry name" value="Periplasmic binding protein-like II"/>
    <property type="match status" value="1"/>
</dbReference>
<evidence type="ECO:0000313" key="2">
    <source>
        <dbReference type="EMBL" id="QBY55384.1"/>
    </source>
</evidence>
<dbReference type="InterPro" id="IPR005064">
    <property type="entry name" value="BUG"/>
</dbReference>
<gene>
    <name evidence="2" type="ORF">E0W60_30480</name>
</gene>
<dbReference type="PIRSF" id="PIRSF017082">
    <property type="entry name" value="YflP"/>
    <property type="match status" value="1"/>
</dbReference>
<dbReference type="Gene3D" id="3.40.190.150">
    <property type="entry name" value="Bordetella uptake gene, domain 1"/>
    <property type="match status" value="1"/>
</dbReference>
<comment type="similarity">
    <text evidence="1">Belongs to the UPF0065 (bug) family.</text>
</comment>
<dbReference type="KEGG" id="cox:E0W60_30480"/>
<dbReference type="Pfam" id="PF03401">
    <property type="entry name" value="TctC"/>
    <property type="match status" value="1"/>
</dbReference>
<accession>A0A4P7LGQ8</accession>
<dbReference type="Proteomes" id="UP000295294">
    <property type="component" value="Plasmid unnamed1"/>
</dbReference>
<name>A0A4P7LGQ8_9BURK</name>
<dbReference type="InterPro" id="IPR042100">
    <property type="entry name" value="Bug_dom1"/>
</dbReference>
<dbReference type="EMBL" id="CP038636">
    <property type="protein sequence ID" value="QBY55384.1"/>
    <property type="molecule type" value="Genomic_DNA"/>
</dbReference>
<dbReference type="InterPro" id="IPR006311">
    <property type="entry name" value="TAT_signal"/>
</dbReference>
<dbReference type="SUPFAM" id="SSF53850">
    <property type="entry name" value="Periplasmic binding protein-like II"/>
    <property type="match status" value="1"/>
</dbReference>
<geneLocation type="plasmid" evidence="2">
    <name>unnamed1</name>
</geneLocation>
<keyword evidence="2" id="KW-0614">Plasmid</keyword>
<protein>
    <submittedName>
        <fullName evidence="2">Tripartite tricarboxylate transporter substrate binding protein</fullName>
    </submittedName>
</protein>
<dbReference type="PROSITE" id="PS51318">
    <property type="entry name" value="TAT"/>
    <property type="match status" value="1"/>
</dbReference>
<evidence type="ECO:0000256" key="1">
    <source>
        <dbReference type="ARBA" id="ARBA00006987"/>
    </source>
</evidence>
<dbReference type="PANTHER" id="PTHR42928:SF5">
    <property type="entry name" value="BLR1237 PROTEIN"/>
    <property type="match status" value="1"/>
</dbReference>
<dbReference type="OrthoDB" id="8652032at2"/>
<dbReference type="CDD" id="cd07012">
    <property type="entry name" value="PBP2_Bug_TTT"/>
    <property type="match status" value="1"/>
</dbReference>
<evidence type="ECO:0000313" key="3">
    <source>
        <dbReference type="Proteomes" id="UP000295294"/>
    </source>
</evidence>
<dbReference type="RefSeq" id="WP_135706628.1">
    <property type="nucleotide sequence ID" value="NZ_CP038636.1"/>
</dbReference>
<dbReference type="AlphaFoldDB" id="A0A4P7LGQ8"/>
<sequence length="329" mass="35095">MNQQRRRALRQIGGTVAATMLGADVARAAQGQFPSAPLRFIVPVGPGSSADSSTRYIAERIGRMLGQPAIVENRPGADFLIGVQALLAAPPDGHTLMLISQTSMVVNPIIHKNLPYEPLRDIRPLVASVGAAATLVTGAGSRFRSVDDVLAAARQAPHTVSMGYYGQFYRVGGLMMEEMIKARFSHVPYKSPAQEISDLIGGSLDVAFIDTGAALPLVRSGQLRALAVSSLSRQADLPDVPTLHESGLRGFDLFIWIGYGVSAKVPEARAQVLQAALQRIMAQPDFRSFSAQNGNMRVLATPGQELAQRIAAESARFRGLLEAAERGGS</sequence>
<reference evidence="2 3" key="1">
    <citation type="submission" date="2019-03" db="EMBL/GenBank/DDBJ databases">
        <title>Efficiently degradation of phenoxyalkanoic acid herbicides by Cupriavidus oxalaticus strain X32.</title>
        <authorList>
            <person name="Sheng X."/>
        </authorList>
    </citation>
    <scope>NUCLEOTIDE SEQUENCE [LARGE SCALE GENOMIC DNA]</scope>
    <source>
        <strain evidence="2 3">X32</strain>
        <plasmid evidence="2 3">unnamed1</plasmid>
    </source>
</reference>
<proteinExistence type="inferred from homology"/>
<dbReference type="PANTHER" id="PTHR42928">
    <property type="entry name" value="TRICARBOXYLATE-BINDING PROTEIN"/>
    <property type="match status" value="1"/>
</dbReference>